<evidence type="ECO:0000313" key="9">
    <source>
        <dbReference type="EMBL" id="KAJ5114638.1"/>
    </source>
</evidence>
<feature type="transmembrane region" description="Helical" evidence="7">
    <location>
        <begin position="203"/>
        <end position="221"/>
    </location>
</feature>
<dbReference type="PANTHER" id="PTHR33048:SF163">
    <property type="entry name" value="INTEGRAL MEMBRANE PROTEIN (AFU_ORTHOLOGUE AFUA_8G05510)"/>
    <property type="match status" value="1"/>
</dbReference>
<dbReference type="Pfam" id="PF20684">
    <property type="entry name" value="Fung_rhodopsin"/>
    <property type="match status" value="1"/>
</dbReference>
<dbReference type="InterPro" id="IPR049326">
    <property type="entry name" value="Rhodopsin_dom_fungi"/>
</dbReference>
<dbReference type="InterPro" id="IPR052337">
    <property type="entry name" value="SAT4-like"/>
</dbReference>
<reference evidence="9" key="1">
    <citation type="submission" date="2022-11" db="EMBL/GenBank/DDBJ databases">
        <authorList>
            <person name="Petersen C."/>
        </authorList>
    </citation>
    <scope>NUCLEOTIDE SEQUENCE</scope>
    <source>
        <strain evidence="9">IBT 34128</strain>
    </source>
</reference>
<dbReference type="RefSeq" id="XP_056515831.1">
    <property type="nucleotide sequence ID" value="XM_056650981.1"/>
</dbReference>
<gene>
    <name evidence="9" type="ORF">NUU61_000397</name>
</gene>
<evidence type="ECO:0000256" key="4">
    <source>
        <dbReference type="ARBA" id="ARBA00023136"/>
    </source>
</evidence>
<comment type="subcellular location">
    <subcellularLocation>
        <location evidence="1">Membrane</location>
        <topology evidence="1">Multi-pass membrane protein</topology>
    </subcellularLocation>
</comment>
<keyword evidence="4 7" id="KW-0472">Membrane</keyword>
<dbReference type="AlphaFoldDB" id="A0A9W9G9M3"/>
<feature type="transmembrane region" description="Helical" evidence="7">
    <location>
        <begin position="169"/>
        <end position="191"/>
    </location>
</feature>
<feature type="domain" description="Rhodopsin" evidence="8">
    <location>
        <begin position="42"/>
        <end position="262"/>
    </location>
</feature>
<organism evidence="9 10">
    <name type="scientific">Penicillium alfredii</name>
    <dbReference type="NCBI Taxonomy" id="1506179"/>
    <lineage>
        <taxon>Eukaryota</taxon>
        <taxon>Fungi</taxon>
        <taxon>Dikarya</taxon>
        <taxon>Ascomycota</taxon>
        <taxon>Pezizomycotina</taxon>
        <taxon>Eurotiomycetes</taxon>
        <taxon>Eurotiomycetidae</taxon>
        <taxon>Eurotiales</taxon>
        <taxon>Aspergillaceae</taxon>
        <taxon>Penicillium</taxon>
    </lineage>
</organism>
<dbReference type="EMBL" id="JAPMSZ010000001">
    <property type="protein sequence ID" value="KAJ5114638.1"/>
    <property type="molecule type" value="Genomic_DNA"/>
</dbReference>
<feature type="transmembrane region" description="Helical" evidence="7">
    <location>
        <begin position="89"/>
        <end position="112"/>
    </location>
</feature>
<keyword evidence="3 7" id="KW-1133">Transmembrane helix</keyword>
<evidence type="ECO:0000256" key="6">
    <source>
        <dbReference type="SAM" id="MobiDB-lite"/>
    </source>
</evidence>
<proteinExistence type="inferred from homology"/>
<comment type="caution">
    <text evidence="9">The sequence shown here is derived from an EMBL/GenBank/DDBJ whole genome shotgun (WGS) entry which is preliminary data.</text>
</comment>
<dbReference type="PANTHER" id="PTHR33048">
    <property type="entry name" value="PTH11-LIKE INTEGRAL MEMBRANE PROTEIN (AFU_ORTHOLOGUE AFUA_5G11245)"/>
    <property type="match status" value="1"/>
</dbReference>
<comment type="similarity">
    <text evidence="5">Belongs to the SAT4 family.</text>
</comment>
<evidence type="ECO:0000256" key="1">
    <source>
        <dbReference type="ARBA" id="ARBA00004141"/>
    </source>
</evidence>
<keyword evidence="2 7" id="KW-0812">Transmembrane</keyword>
<feature type="transmembrane region" description="Helical" evidence="7">
    <location>
        <begin position="124"/>
        <end position="149"/>
    </location>
</feature>
<evidence type="ECO:0000256" key="2">
    <source>
        <dbReference type="ARBA" id="ARBA00022692"/>
    </source>
</evidence>
<dbReference type="OrthoDB" id="5429740at2759"/>
<name>A0A9W9G9M3_9EURO</name>
<evidence type="ECO:0000259" key="8">
    <source>
        <dbReference type="Pfam" id="PF20684"/>
    </source>
</evidence>
<keyword evidence="10" id="KW-1185">Reference proteome</keyword>
<feature type="region of interest" description="Disordered" evidence="6">
    <location>
        <begin position="316"/>
        <end position="358"/>
    </location>
</feature>
<accession>A0A9W9G9M3</accession>
<sequence>MTGVELIFGPPPPGIDLRDSQVSRIDGVCIAMFILAVVVVCLRFVSRLCIQKTGLGLDDWLMAISINEPCERINTLRPQVADPISPAKILVAFIYIYLPLISTIKCSILLLYRRLFGMNWMIWANLFMSIGWGVGGVIAFSCACQPLSYFWTQYIDPKGGKCIINLFGYYIGTSSANVFTDLLILAMPMPIVWKLQMPRTQKIIVSGIFALGGFIIRIYYMSKLKTDLDITWVMGYVYMWSTVEPAVGIICSCLPTLQPFLRMAFRSLKSVGSRHRYGYGNSEGTQNSNALHRLSRYGQGDTKAPHLCVDDDEARLTAHSPAEPPHGFSRDRENSGDDSDPYSITVTHGIQWRQENRR</sequence>
<evidence type="ECO:0000256" key="3">
    <source>
        <dbReference type="ARBA" id="ARBA00022989"/>
    </source>
</evidence>
<dbReference type="Proteomes" id="UP001141434">
    <property type="component" value="Unassembled WGS sequence"/>
</dbReference>
<reference evidence="9" key="2">
    <citation type="journal article" date="2023" name="IMA Fungus">
        <title>Comparative genomic study of the Penicillium genus elucidates a diverse pangenome and 15 lateral gene transfer events.</title>
        <authorList>
            <person name="Petersen C."/>
            <person name="Sorensen T."/>
            <person name="Nielsen M.R."/>
            <person name="Sondergaard T.E."/>
            <person name="Sorensen J.L."/>
            <person name="Fitzpatrick D.A."/>
            <person name="Frisvad J.C."/>
            <person name="Nielsen K.L."/>
        </authorList>
    </citation>
    <scope>NUCLEOTIDE SEQUENCE</scope>
    <source>
        <strain evidence="9">IBT 34128</strain>
    </source>
</reference>
<dbReference type="GO" id="GO:0016020">
    <property type="term" value="C:membrane"/>
    <property type="evidence" value="ECO:0007669"/>
    <property type="project" value="UniProtKB-SubCell"/>
</dbReference>
<dbReference type="GeneID" id="81390149"/>
<evidence type="ECO:0000313" key="10">
    <source>
        <dbReference type="Proteomes" id="UP001141434"/>
    </source>
</evidence>
<protein>
    <recommendedName>
        <fullName evidence="8">Rhodopsin domain-containing protein</fullName>
    </recommendedName>
</protein>
<evidence type="ECO:0000256" key="7">
    <source>
        <dbReference type="SAM" id="Phobius"/>
    </source>
</evidence>
<evidence type="ECO:0000256" key="5">
    <source>
        <dbReference type="ARBA" id="ARBA00038359"/>
    </source>
</evidence>
<feature type="transmembrane region" description="Helical" evidence="7">
    <location>
        <begin position="25"/>
        <end position="45"/>
    </location>
</feature>